<evidence type="ECO:0000256" key="1">
    <source>
        <dbReference type="ARBA" id="ARBA00004141"/>
    </source>
</evidence>
<dbReference type="Proteomes" id="UP000735302">
    <property type="component" value="Unassembled WGS sequence"/>
</dbReference>
<organism evidence="8 9">
    <name type="scientific">Plakobranchus ocellatus</name>
    <dbReference type="NCBI Taxonomy" id="259542"/>
    <lineage>
        <taxon>Eukaryota</taxon>
        <taxon>Metazoa</taxon>
        <taxon>Spiralia</taxon>
        <taxon>Lophotrochozoa</taxon>
        <taxon>Mollusca</taxon>
        <taxon>Gastropoda</taxon>
        <taxon>Heterobranchia</taxon>
        <taxon>Euthyneura</taxon>
        <taxon>Panpulmonata</taxon>
        <taxon>Sacoglossa</taxon>
        <taxon>Placobranchoidea</taxon>
        <taxon>Plakobranchidae</taxon>
        <taxon>Plakobranchus</taxon>
    </lineage>
</organism>
<keyword evidence="2" id="KW-0813">Transport</keyword>
<comment type="subcellular location">
    <subcellularLocation>
        <location evidence="1">Membrane</location>
        <topology evidence="1">Multi-pass membrane protein</topology>
    </subcellularLocation>
</comment>
<dbReference type="InterPro" id="IPR036259">
    <property type="entry name" value="MFS_trans_sf"/>
</dbReference>
<feature type="compositionally biased region" description="Polar residues" evidence="6">
    <location>
        <begin position="52"/>
        <end position="61"/>
    </location>
</feature>
<evidence type="ECO:0000256" key="7">
    <source>
        <dbReference type="SAM" id="Phobius"/>
    </source>
</evidence>
<dbReference type="InterPro" id="IPR050930">
    <property type="entry name" value="MFS_Vesicular_Transporter"/>
</dbReference>
<gene>
    <name evidence="8" type="ORF">PoB_006501500</name>
</gene>
<accession>A0AAV4D337</accession>
<feature type="transmembrane region" description="Helical" evidence="7">
    <location>
        <begin position="231"/>
        <end position="249"/>
    </location>
</feature>
<feature type="region of interest" description="Disordered" evidence="6">
    <location>
        <begin position="1"/>
        <end position="67"/>
    </location>
</feature>
<dbReference type="GO" id="GO:0022857">
    <property type="term" value="F:transmembrane transporter activity"/>
    <property type="evidence" value="ECO:0007669"/>
    <property type="project" value="TreeGrafter"/>
</dbReference>
<feature type="compositionally biased region" description="Polar residues" evidence="6">
    <location>
        <begin position="18"/>
        <end position="35"/>
    </location>
</feature>
<keyword evidence="9" id="KW-1185">Reference proteome</keyword>
<name>A0AAV4D337_9GAST</name>
<proteinExistence type="predicted"/>
<dbReference type="SUPFAM" id="SSF103473">
    <property type="entry name" value="MFS general substrate transporter"/>
    <property type="match status" value="1"/>
</dbReference>
<dbReference type="AlphaFoldDB" id="A0AAV4D337"/>
<evidence type="ECO:0000313" key="9">
    <source>
        <dbReference type="Proteomes" id="UP000735302"/>
    </source>
</evidence>
<feature type="transmembrane region" description="Helical" evidence="7">
    <location>
        <begin position="269"/>
        <end position="290"/>
    </location>
</feature>
<dbReference type="GO" id="GO:0016020">
    <property type="term" value="C:membrane"/>
    <property type="evidence" value="ECO:0007669"/>
    <property type="project" value="UniProtKB-SubCell"/>
</dbReference>
<dbReference type="PANTHER" id="PTHR23506">
    <property type="entry name" value="GH10249P"/>
    <property type="match status" value="1"/>
</dbReference>
<evidence type="ECO:0000313" key="8">
    <source>
        <dbReference type="EMBL" id="GFO38510.1"/>
    </source>
</evidence>
<dbReference type="EMBL" id="BLXT01007319">
    <property type="protein sequence ID" value="GFO38510.1"/>
    <property type="molecule type" value="Genomic_DNA"/>
</dbReference>
<dbReference type="PANTHER" id="PTHR23506:SF26">
    <property type="entry name" value="MFS-TYPE TRANSPORTER SLC18B1"/>
    <property type="match status" value="1"/>
</dbReference>
<sequence length="314" mass="33539">MNQADGNIDTGSSHEDTNMSSDQSSPPVSNKNNKPFSKAITPLLKHKKAASSRGNSQTSLPATEEFLLTDSQTEGISNGIRAGYNETHHSLLESSFTNQNALEKSRNDVCALGTTDSQSTAQFCGDQNDHDLASNNETSLTGHDITYFNGKNESSEATNGSSGFEPSVSASPVPDIRTTHSPPASPTHQQQTYSIISNTIVYEGFPNSDGSSLPVKTGKLKFSEIPRRSKLTLMIMAVGNFGAGCTFSLPSPFFPREAEVKGASPTMVGLVFSSYELINFLMFPVFGTYLTVIGPKFMFASGLAVAGFCSLLFG</sequence>
<protein>
    <submittedName>
        <fullName evidence="8">MFS-type transporter slc18b1-like</fullName>
    </submittedName>
</protein>
<feature type="compositionally biased region" description="Polar residues" evidence="6">
    <location>
        <begin position="149"/>
        <end position="170"/>
    </location>
</feature>
<keyword evidence="4 7" id="KW-1133">Transmembrane helix</keyword>
<reference evidence="8 9" key="1">
    <citation type="journal article" date="2021" name="Elife">
        <title>Chloroplast acquisition without the gene transfer in kleptoplastic sea slugs, Plakobranchus ocellatus.</title>
        <authorList>
            <person name="Maeda T."/>
            <person name="Takahashi S."/>
            <person name="Yoshida T."/>
            <person name="Shimamura S."/>
            <person name="Takaki Y."/>
            <person name="Nagai Y."/>
            <person name="Toyoda A."/>
            <person name="Suzuki Y."/>
            <person name="Arimoto A."/>
            <person name="Ishii H."/>
            <person name="Satoh N."/>
            <person name="Nishiyama T."/>
            <person name="Hasebe M."/>
            <person name="Maruyama T."/>
            <person name="Minagawa J."/>
            <person name="Obokata J."/>
            <person name="Shigenobu S."/>
        </authorList>
    </citation>
    <scope>NUCLEOTIDE SEQUENCE [LARGE SCALE GENOMIC DNA]</scope>
</reference>
<feature type="compositionally biased region" description="Polar residues" evidence="6">
    <location>
        <begin position="1"/>
        <end position="11"/>
    </location>
</feature>
<feature type="compositionally biased region" description="Polar residues" evidence="6">
    <location>
        <begin position="179"/>
        <end position="190"/>
    </location>
</feature>
<keyword evidence="3 7" id="KW-0812">Transmembrane</keyword>
<comment type="caution">
    <text evidence="8">The sequence shown here is derived from an EMBL/GenBank/DDBJ whole genome shotgun (WGS) entry which is preliminary data.</text>
</comment>
<feature type="region of interest" description="Disordered" evidence="6">
    <location>
        <begin position="136"/>
        <end position="190"/>
    </location>
</feature>
<keyword evidence="5 7" id="KW-0472">Membrane</keyword>
<evidence type="ECO:0000256" key="4">
    <source>
        <dbReference type="ARBA" id="ARBA00022989"/>
    </source>
</evidence>
<evidence type="ECO:0000256" key="2">
    <source>
        <dbReference type="ARBA" id="ARBA00022448"/>
    </source>
</evidence>
<evidence type="ECO:0000256" key="6">
    <source>
        <dbReference type="SAM" id="MobiDB-lite"/>
    </source>
</evidence>
<dbReference type="Gene3D" id="1.20.1250.20">
    <property type="entry name" value="MFS general substrate transporter like domains"/>
    <property type="match status" value="1"/>
</dbReference>
<evidence type="ECO:0000256" key="3">
    <source>
        <dbReference type="ARBA" id="ARBA00022692"/>
    </source>
</evidence>
<evidence type="ECO:0000256" key="5">
    <source>
        <dbReference type="ARBA" id="ARBA00023136"/>
    </source>
</evidence>